<dbReference type="InterPro" id="IPR050834">
    <property type="entry name" value="Glycosyltransf_2"/>
</dbReference>
<sequence>MADGTMHDRHMTVCVQITVLNDEKILDTLKSLRLQTLKPDCIFVADGGSPEGYIERLKREFSDLPLRIMVIPGTPIITKNGSIDHISEDITAFLDSDEIAPPDWLRHLTEPIMGGEADFTGGPTRPVGEPSTEIEKYYNEIEKRIYEGDVEQDVTYMPLGNTAWRTSILKSLRFDSTITFRGGAPDYDLEMRAVDAGYRGMFLREAWVYHNKSTRKGYLALAKHRYRYLVGAAVVMIKNRRLRRRIGEKRRRIKMPFAYVESAMKPIALIHAALYWKLVVKKSEKRR</sequence>
<dbReference type="Pfam" id="PF00535">
    <property type="entry name" value="Glycos_transf_2"/>
    <property type="match status" value="1"/>
</dbReference>
<dbReference type="SUPFAM" id="SSF53448">
    <property type="entry name" value="Nucleotide-diphospho-sugar transferases"/>
    <property type="match status" value="1"/>
</dbReference>
<name>A0A8J8CGZ9_9ARCH</name>
<evidence type="ECO:0000259" key="1">
    <source>
        <dbReference type="Pfam" id="PF00535"/>
    </source>
</evidence>
<organism evidence="2 3">
    <name type="scientific">Candidatus Sysuiplasma superficiale</name>
    <dbReference type="NCBI Taxonomy" id="2823368"/>
    <lineage>
        <taxon>Archaea</taxon>
        <taxon>Methanobacteriati</taxon>
        <taxon>Thermoplasmatota</taxon>
        <taxon>Thermoplasmata</taxon>
        <taxon>Candidatus Sysuiplasmatales</taxon>
        <taxon>Candidatus Sysuiplasmataceae</taxon>
        <taxon>Candidatus Sysuiplasma</taxon>
    </lineage>
</organism>
<dbReference type="PANTHER" id="PTHR43685">
    <property type="entry name" value="GLYCOSYLTRANSFERASE"/>
    <property type="match status" value="1"/>
</dbReference>
<comment type="caution">
    <text evidence="2">The sequence shown here is derived from an EMBL/GenBank/DDBJ whole genome shotgun (WGS) entry which is preliminary data.</text>
</comment>
<protein>
    <submittedName>
        <fullName evidence="2">Glycosyltransferase family 2 protein</fullName>
    </submittedName>
</protein>
<accession>A0A8J8CGZ9</accession>
<evidence type="ECO:0000313" key="2">
    <source>
        <dbReference type="EMBL" id="MBX8644936.1"/>
    </source>
</evidence>
<dbReference type="PANTHER" id="PTHR43685:SF2">
    <property type="entry name" value="GLYCOSYLTRANSFERASE 2-LIKE DOMAIN-CONTAINING PROTEIN"/>
    <property type="match status" value="1"/>
</dbReference>
<dbReference type="Proteomes" id="UP000750197">
    <property type="component" value="Unassembled WGS sequence"/>
</dbReference>
<proteinExistence type="predicted"/>
<evidence type="ECO:0000313" key="3">
    <source>
        <dbReference type="Proteomes" id="UP000750197"/>
    </source>
</evidence>
<dbReference type="AlphaFoldDB" id="A0A8J8CGZ9"/>
<dbReference type="InterPro" id="IPR001173">
    <property type="entry name" value="Glyco_trans_2-like"/>
</dbReference>
<dbReference type="CDD" id="cd00761">
    <property type="entry name" value="Glyco_tranf_GTA_type"/>
    <property type="match status" value="1"/>
</dbReference>
<dbReference type="EMBL" id="JAHEAC010000128">
    <property type="protein sequence ID" value="MBX8644936.1"/>
    <property type="molecule type" value="Genomic_DNA"/>
</dbReference>
<reference evidence="2" key="1">
    <citation type="submission" date="2021-05" db="EMBL/GenBank/DDBJ databases">
        <title>Genomic insights into ecological role and evolution of a novel Thermoplasmata order Candidatus Sysuiplasmatales.</title>
        <authorList>
            <person name="Yuan Y."/>
        </authorList>
    </citation>
    <scope>NUCLEOTIDE SEQUENCE</scope>
    <source>
        <strain evidence="2">TUT19-bin139</strain>
    </source>
</reference>
<gene>
    <name evidence="2" type="ORF">KIY12_09505</name>
</gene>
<feature type="domain" description="Glycosyltransferase 2-like" evidence="1">
    <location>
        <begin position="17"/>
        <end position="148"/>
    </location>
</feature>
<dbReference type="Gene3D" id="3.90.550.10">
    <property type="entry name" value="Spore Coat Polysaccharide Biosynthesis Protein SpsA, Chain A"/>
    <property type="match status" value="1"/>
</dbReference>
<dbReference type="InterPro" id="IPR029044">
    <property type="entry name" value="Nucleotide-diphossugar_trans"/>
</dbReference>